<organism evidence="1">
    <name type="scientific">hydrothermal vent metagenome</name>
    <dbReference type="NCBI Taxonomy" id="652676"/>
    <lineage>
        <taxon>unclassified sequences</taxon>
        <taxon>metagenomes</taxon>
        <taxon>ecological metagenomes</taxon>
    </lineage>
</organism>
<dbReference type="AlphaFoldDB" id="A0A1W1BMD5"/>
<sequence>MKKLFYAALLSTLLFAATPEPVKKYLSVTCAEEQLLELEKHFSVMQNNFSQNDENAVSTCDISRHQR</sequence>
<gene>
    <name evidence="1" type="ORF">MNB_SV-10-1304</name>
</gene>
<protein>
    <submittedName>
        <fullName evidence="1">Uncharacterized protein</fullName>
    </submittedName>
</protein>
<accession>A0A1W1BMD5</accession>
<name>A0A1W1BMD5_9ZZZZ</name>
<evidence type="ECO:0000313" key="1">
    <source>
        <dbReference type="EMBL" id="SFV54673.1"/>
    </source>
</evidence>
<dbReference type="EMBL" id="FPHL01000007">
    <property type="protein sequence ID" value="SFV54673.1"/>
    <property type="molecule type" value="Genomic_DNA"/>
</dbReference>
<proteinExistence type="predicted"/>
<reference evidence="1" key="1">
    <citation type="submission" date="2016-10" db="EMBL/GenBank/DDBJ databases">
        <authorList>
            <person name="de Groot N.N."/>
        </authorList>
    </citation>
    <scope>NUCLEOTIDE SEQUENCE</scope>
</reference>